<dbReference type="AlphaFoldDB" id="A0A834K0X7"/>
<dbReference type="Proteomes" id="UP000600918">
    <property type="component" value="Unassembled WGS sequence"/>
</dbReference>
<sequence>MVVNFREKRYGLNSGIAAFIGEHGSNLELNEEAEGGTAAGSGGCHETLEDDADRPTGPQPLPLLLPRIWRDNERASSTQTEGKSCNSFNDFPFVVVPRKNNKTSSLMSKRLYAYTGHNANSS</sequence>
<protein>
    <submittedName>
        <fullName evidence="2">Uncharacterized protein</fullName>
    </submittedName>
</protein>
<dbReference type="EMBL" id="JACSDY010000019">
    <property type="protein sequence ID" value="KAF7398083.1"/>
    <property type="molecule type" value="Genomic_DNA"/>
</dbReference>
<comment type="caution">
    <text evidence="2">The sequence shown here is derived from an EMBL/GenBank/DDBJ whole genome shotgun (WGS) entry which is preliminary data.</text>
</comment>
<evidence type="ECO:0000313" key="2">
    <source>
        <dbReference type="EMBL" id="KAF7398083.1"/>
    </source>
</evidence>
<reference evidence="2" key="1">
    <citation type="journal article" date="2020" name="G3 (Bethesda)">
        <title>High-Quality Assemblies for Three Invasive Social Wasps from the &lt;i&gt;Vespula&lt;/i&gt; Genus.</title>
        <authorList>
            <person name="Harrop T.W.R."/>
            <person name="Guhlin J."/>
            <person name="McLaughlin G.M."/>
            <person name="Permina E."/>
            <person name="Stockwell P."/>
            <person name="Gilligan J."/>
            <person name="Le Lec M.F."/>
            <person name="Gruber M.A.M."/>
            <person name="Quinn O."/>
            <person name="Lovegrove M."/>
            <person name="Duncan E.J."/>
            <person name="Remnant E.J."/>
            <person name="Van Eeckhoven J."/>
            <person name="Graham B."/>
            <person name="Knapp R.A."/>
            <person name="Langford K.W."/>
            <person name="Kronenberg Z."/>
            <person name="Press M.O."/>
            <person name="Eacker S.M."/>
            <person name="Wilson-Rankin E.E."/>
            <person name="Purcell J."/>
            <person name="Lester P.J."/>
            <person name="Dearden P.K."/>
        </authorList>
    </citation>
    <scope>NUCLEOTIDE SEQUENCE</scope>
    <source>
        <strain evidence="2">Volc-1</strain>
    </source>
</reference>
<keyword evidence="3" id="KW-1185">Reference proteome</keyword>
<feature type="region of interest" description="Disordered" evidence="1">
    <location>
        <begin position="33"/>
        <end position="64"/>
    </location>
</feature>
<name>A0A834K0X7_VESPE</name>
<organism evidence="2 3">
    <name type="scientific">Vespula pensylvanica</name>
    <name type="common">Western yellow jacket</name>
    <name type="synonym">Wasp</name>
    <dbReference type="NCBI Taxonomy" id="30213"/>
    <lineage>
        <taxon>Eukaryota</taxon>
        <taxon>Metazoa</taxon>
        <taxon>Ecdysozoa</taxon>
        <taxon>Arthropoda</taxon>
        <taxon>Hexapoda</taxon>
        <taxon>Insecta</taxon>
        <taxon>Pterygota</taxon>
        <taxon>Neoptera</taxon>
        <taxon>Endopterygota</taxon>
        <taxon>Hymenoptera</taxon>
        <taxon>Apocrita</taxon>
        <taxon>Aculeata</taxon>
        <taxon>Vespoidea</taxon>
        <taxon>Vespidae</taxon>
        <taxon>Vespinae</taxon>
        <taxon>Vespula</taxon>
    </lineage>
</organism>
<evidence type="ECO:0000256" key="1">
    <source>
        <dbReference type="SAM" id="MobiDB-lite"/>
    </source>
</evidence>
<accession>A0A834K0X7</accession>
<evidence type="ECO:0000313" key="3">
    <source>
        <dbReference type="Proteomes" id="UP000600918"/>
    </source>
</evidence>
<gene>
    <name evidence="2" type="ORF">H0235_016091</name>
</gene>
<proteinExistence type="predicted"/>